<keyword evidence="13" id="KW-0175">Coiled coil</keyword>
<feature type="region of interest" description="Disordered" evidence="14">
    <location>
        <begin position="156"/>
        <end position="186"/>
    </location>
</feature>
<dbReference type="InParanoid" id="A0A1V9X4S9"/>
<dbReference type="SUPFAM" id="SSF52540">
    <property type="entry name" value="P-loop containing nucleoside triphosphate hydrolases"/>
    <property type="match status" value="3"/>
</dbReference>
<feature type="compositionally biased region" description="Acidic residues" evidence="14">
    <location>
        <begin position="375"/>
        <end position="391"/>
    </location>
</feature>
<dbReference type="PROSITE" id="PS50090">
    <property type="entry name" value="MYB_LIKE"/>
    <property type="match status" value="1"/>
</dbReference>
<proteinExistence type="inferred from homology"/>
<feature type="compositionally biased region" description="Low complexity" evidence="14">
    <location>
        <begin position="1795"/>
        <end position="1812"/>
    </location>
</feature>
<dbReference type="PROSITE" id="PS51204">
    <property type="entry name" value="HSA"/>
    <property type="match status" value="1"/>
</dbReference>
<dbReference type="PROSITE" id="PS51192">
    <property type="entry name" value="HELICASE_ATP_BIND_1"/>
    <property type="match status" value="1"/>
</dbReference>
<evidence type="ECO:0000256" key="5">
    <source>
        <dbReference type="ARBA" id="ARBA00022801"/>
    </source>
</evidence>
<dbReference type="Gene3D" id="3.40.50.10810">
    <property type="entry name" value="Tandem AAA-ATPase domain"/>
    <property type="match status" value="1"/>
</dbReference>
<feature type="domain" description="HSA" evidence="18">
    <location>
        <begin position="224"/>
        <end position="296"/>
    </location>
</feature>
<dbReference type="InterPro" id="IPR000330">
    <property type="entry name" value="SNF2_N"/>
</dbReference>
<feature type="compositionally biased region" description="Polar residues" evidence="14">
    <location>
        <begin position="1896"/>
        <end position="1910"/>
    </location>
</feature>
<keyword evidence="11" id="KW-0804">Transcription</keyword>
<dbReference type="GO" id="GO:0010557">
    <property type="term" value="P:positive regulation of macromolecule biosynthetic process"/>
    <property type="evidence" value="ECO:0007669"/>
    <property type="project" value="UniProtKB-ARBA"/>
</dbReference>
<evidence type="ECO:0000256" key="9">
    <source>
        <dbReference type="ARBA" id="ARBA00023015"/>
    </source>
</evidence>
<evidence type="ECO:0000313" key="20">
    <source>
        <dbReference type="Proteomes" id="UP000192247"/>
    </source>
</evidence>
<feature type="compositionally biased region" description="Basic and acidic residues" evidence="14">
    <location>
        <begin position="485"/>
        <end position="508"/>
    </location>
</feature>
<keyword evidence="9" id="KW-0805">Transcription regulation</keyword>
<dbReference type="CDD" id="cd18003">
    <property type="entry name" value="DEXQc_SRCAP"/>
    <property type="match status" value="1"/>
</dbReference>
<dbReference type="InterPro" id="IPR050520">
    <property type="entry name" value="INO80/SWR1_helicase"/>
</dbReference>
<keyword evidence="8" id="KW-0156">Chromatin regulator</keyword>
<feature type="compositionally biased region" description="Acidic residues" evidence="14">
    <location>
        <begin position="445"/>
        <end position="477"/>
    </location>
</feature>
<feature type="compositionally biased region" description="Low complexity" evidence="14">
    <location>
        <begin position="2092"/>
        <end position="2119"/>
    </location>
</feature>
<evidence type="ECO:0000256" key="11">
    <source>
        <dbReference type="ARBA" id="ARBA00023163"/>
    </source>
</evidence>
<feature type="compositionally biased region" description="Basic and acidic residues" evidence="14">
    <location>
        <begin position="2038"/>
        <end position="2053"/>
    </location>
</feature>
<dbReference type="GO" id="GO:0010468">
    <property type="term" value="P:regulation of gene expression"/>
    <property type="evidence" value="ECO:0007669"/>
    <property type="project" value="UniProtKB-ARBA"/>
</dbReference>
<accession>A0A1V9X4S9</accession>
<dbReference type="GO" id="GO:0003677">
    <property type="term" value="F:DNA binding"/>
    <property type="evidence" value="ECO:0007669"/>
    <property type="project" value="UniProtKB-KW"/>
</dbReference>
<keyword evidence="10" id="KW-0238">DNA-binding</keyword>
<feature type="region of interest" description="Disordered" evidence="14">
    <location>
        <begin position="1704"/>
        <end position="1913"/>
    </location>
</feature>
<feature type="compositionally biased region" description="Low complexity" evidence="14">
    <location>
        <begin position="1758"/>
        <end position="1785"/>
    </location>
</feature>
<feature type="region of interest" description="Disordered" evidence="14">
    <location>
        <begin position="2014"/>
        <end position="2053"/>
    </location>
</feature>
<dbReference type="GO" id="GO:0006338">
    <property type="term" value="P:chromatin remodeling"/>
    <property type="evidence" value="ECO:0007669"/>
    <property type="project" value="UniProtKB-ARBA"/>
</dbReference>
<organism evidence="19 20">
    <name type="scientific">Tropilaelaps mercedesae</name>
    <dbReference type="NCBI Taxonomy" id="418985"/>
    <lineage>
        <taxon>Eukaryota</taxon>
        <taxon>Metazoa</taxon>
        <taxon>Ecdysozoa</taxon>
        <taxon>Arthropoda</taxon>
        <taxon>Chelicerata</taxon>
        <taxon>Arachnida</taxon>
        <taxon>Acari</taxon>
        <taxon>Parasitiformes</taxon>
        <taxon>Mesostigmata</taxon>
        <taxon>Gamasina</taxon>
        <taxon>Dermanyssoidea</taxon>
        <taxon>Laelapidae</taxon>
        <taxon>Tropilaelaps</taxon>
    </lineage>
</organism>
<dbReference type="InterPro" id="IPR014012">
    <property type="entry name" value="HSA_dom"/>
</dbReference>
<dbReference type="InterPro" id="IPR001005">
    <property type="entry name" value="SANT/Myb"/>
</dbReference>
<dbReference type="FunFam" id="3.40.50.300:FF:000529">
    <property type="entry name" value="helicase SRCAP isoform X1"/>
    <property type="match status" value="1"/>
</dbReference>
<dbReference type="GO" id="GO:0140096">
    <property type="term" value="F:catalytic activity, acting on a protein"/>
    <property type="evidence" value="ECO:0007669"/>
    <property type="project" value="UniProtKB-ARBA"/>
</dbReference>
<feature type="coiled-coil region" evidence="13">
    <location>
        <begin position="1572"/>
        <end position="1646"/>
    </location>
</feature>
<evidence type="ECO:0000259" key="18">
    <source>
        <dbReference type="PROSITE" id="PS51204"/>
    </source>
</evidence>
<keyword evidence="12" id="KW-0539">Nucleus</keyword>
<keyword evidence="4" id="KW-0547">Nucleotide-binding</keyword>
<dbReference type="InterPro" id="IPR049730">
    <property type="entry name" value="SNF2/RAD54-like_C"/>
</dbReference>
<dbReference type="CDD" id="cd00167">
    <property type="entry name" value="SANT"/>
    <property type="match status" value="1"/>
</dbReference>
<evidence type="ECO:0000256" key="3">
    <source>
        <dbReference type="ARBA" id="ARBA00022553"/>
    </source>
</evidence>
<dbReference type="OrthoDB" id="372624at2759"/>
<evidence type="ECO:0000259" key="16">
    <source>
        <dbReference type="PROSITE" id="PS51192"/>
    </source>
</evidence>
<dbReference type="FunFam" id="1.20.120.850:FF:000012">
    <property type="entry name" value="protein PHOTOPERIOD-INDEPENDENT EARLY FLOWERING 1 isoform X3"/>
    <property type="match status" value="1"/>
</dbReference>
<keyword evidence="20" id="KW-1185">Reference proteome</keyword>
<evidence type="ECO:0000256" key="4">
    <source>
        <dbReference type="ARBA" id="ARBA00022741"/>
    </source>
</evidence>
<feature type="region of interest" description="Disordered" evidence="14">
    <location>
        <begin position="63"/>
        <end position="123"/>
    </location>
</feature>
<feature type="domain" description="Helicase ATP-binding" evidence="16">
    <location>
        <begin position="566"/>
        <end position="731"/>
    </location>
</feature>
<feature type="compositionally biased region" description="Basic and acidic residues" evidence="14">
    <location>
        <begin position="1704"/>
        <end position="1713"/>
    </location>
</feature>
<sequence>MWICAVGFTEFRFATAKWTQPPDDPRVSASRQGLSLSLAMSCHAAKALAVKSASDIPEAAGTVQIGNQPVPPAGSGTEYDTQASSFSSQSQTQLGVGEPPDRDHHAAPAANEKPADEEIVASSGRTAVQVISKDEPLAVKKRRVIELKTAELLSNKDRETGRELREHHSATNHGHSAAGSDGRASPPISVCSGDELAERAKHEAQVLQRVAALRKVGLWAQQRLPKVQEPPRAKAHWDYLLEEMKWMSNDFVQERKLKKAMARKCARMCQKYHQEKELRAQRAERDEQQRIRKLAATIAKDVKTFWSNAEKLLEFRIHTKVAAKRKEALDLQLNLLVDRTEKFSDQIRDKLAVDTPSGTAAPSVADAMSDVQERDNDDDFVEESSEDDDEETIAKQEQREQVDHKQEIDELKGDNDLSVEELLAKYYMEADGREGVERSMTPSDESIEDDAEDDNEELDDDDEENGESAEEDGEMESAEAGGDSAQDKERSTAAVKDEPKAESRDHPAGTDTPEEDEDKLGGLTAVAEKFQPKGLDLATAQVKTPVPFLLKHTLREYQHVGLDWLVAMCEQKLNGILADEMGLGKTIQTISLLAHLAVERGIWGPHLVVVPTSVMLNWEMEFKKWCPGFKILTYYGSVKERKLKRVGWTKKNTFHVCITSYKLVIQDHAAFRRKPWYYLILDEAQNIKNFKSQRWQLLVNFQAERRLLLTGTPLQNTLMELWSLMHFLMPHLFESHKEFREWFSNPLTGMVEGSSEYNEALVKRLHRVLRPFLLRRLKSEVEKQMPQKYEHVLMCRLSKRQRFLYDDFMSQGKTRETLASGKLLSMLNVLMQLRKVCNHPALFEPRPVSSPFRTEGLVYKVPSLLLHMESPLKTLFASLNLHLADLELVLTAFAAHRIKKFQTTPQYIEGAESHPATPPRCPSGKIRLHIRTTTTPATAQVPRPPVLAQVGTAAGRVVSGQLRAASASQTGRIVMLGQRPDAGQGQTTHAQPVTFQLLQKAQSGQSGQLGGQQPPVTLHVQQTGASRATTGALHRIVQTTSGQHILLTTAAPQPTAGAGGATGGTIRPGGLVRMPVASSGQVQTVQNAALQAHPGVAPQRPQSLLSPHKPVVTTVGSSVGVIPQTVASRPPTPVSAGTPPRSITTTSHALVASQKTASGGQVTLAGQSAVTAQAVAAQRKATAAPASAASAGGAAAAAPPPPPPSGPEKNPFFIESLEKKRRAIYQAKLKLLGRINNMRCAPGPVYGQDLIEAVSVMTLEDRVPPAPPKRVAALQTPYPEEVPETAIRRAPYGTGVGHLYTQNIHAHTSWWSDTNALREFVPSPKVLWERYEAEWNQFLCIHPRVSAPPIEMHASHPPPHLINNWRQTEARMRQELQPKVNLLARIALRQQTQFPDRRLIQFDCGKLQTLDQLLVQLKSGGHRVLVFTQMARMLDVLEEFLTMHGHTYLRLDGATGIEQRQALVERFNSDKRLFCFILSTRSGGVGLNLTGADTVVFYDSDWNPTMDAQAQDRCHRIGQTRDVHIYRLVSERTIEENILRKANQKRMLGELAIEGGNFTTSFFRSNTITDLFEDQTNDNSTLKKELTEADEKPMTSAEMRREQEDFEKTLIQVEEEADARAAKKARAEASADLAEFDEEIAYQENRGLGSEETEEERVLMSQLNNVEKYALRFLENQHDFEDLKQAEEQVEAQKREWMLSRLQSQKEREDAMKETPPLISYKRPHSPQEVKSNGKPATAATAAFAHSNNNNHHHKNNKNSNSKHTNSRRSSSGGASSSPNRGAMRPYRRTRRPQRAASLRSRESSTVAASTARSRRHREPPSSDEDGGGGGDDDEDDDDDASSVEIITGGGTRSRRGAGMGGNAGNSYGTSAVQRKRASKSPLGGRLLEGRKRTRQTTAGHNGASRNCSARPTHLTKSDAELLLRYGKVGPSKPSLPRLCIVSSSAATDKRDDKALPEFLGLRDNTVALPLWAPPTPPAGDDDVYADTTQLYLYESQPMPEHALPPVFVRKTAAKRMRTDSSASGTSLHRRGGLSKGSRAESHGGPKSLFDRPSDVLVKLRKEAKLLKLKRQPPTAGQLMAQRTPTRPPTAGPAGSPTPSVAPATPGQPTTPAPSTSAPRRLPDASAPENSHVEWTLSEDWSILQVIQQLQELPSSLTVLSPGHLPNWDLVADLLNSSVARVYRSPKQCRNRFENVLAPREEGRPNAPATAYDKKAVKKALKQKTGRPIKTASLFAEDNNAAFSNMYTSRFEAIKAVSVHSAPALRPVFANNTQPNGTTIAQSQTNTSMAGQVASSTPSAHPAAPSVMAVVGGVGGVTSAQHVIPSTETQKIVTNAQPQPIVASSTPIRTTQLVAATPVVSVTSLSPAQLQAAAQRSMAGRSVTPSQQLQFQALKHSTLIRQQGTAAMKRIQQVVTSQAIKVTSQVAAGQLVTHTTQAGVAKVGPLGQVVGQVGQTVKTATGARTVVNESELTQLLKRNQAGQQKILATGATLVKPSGVPLPVSAVTVTGITLPVAAATAAAQGGKAGPSTAGGQQRIVFQQVKKQQQLQQGAGAAKTVSSGGLQTTTVQIVHQQPSSSGVGATQTQSTQAIKPVAVSQIIKHVLPSGQQGNFVLTTTSSAGGTTAGGMGAMSVTGMGGSTHAPSAQTQLFTALQQGVKSGSVATVTLTTPSSSGAPTRILTVQQQPKTVLGKQHGTETAVVQIPVSSVGSVNSTVQAVQAALQVARAQQAAAAAAQGKAPQSLPYTMRIRHSAPPQQHHVGQAQQQQQRAAGRARLVAGGWPLASSPPSIRRVPVEAAAAGAAGVRRAEESVNVGPIGRRLVALMLSQAKKSAWTLGRNGGPMKPAGFEQAENIEFPRISILLPSPSQATDPWKKPGRPLSSRVCATLASSWRTSSDDAAAGNGWISSGMRTLIGVWVMVCSCGRCTVNDYRATDETRRPMRNRLAYV</sequence>
<feature type="region of interest" description="Disordered" evidence="14">
    <location>
        <begin position="1192"/>
        <end position="1211"/>
    </location>
</feature>
<dbReference type="SMART" id="SM00717">
    <property type="entry name" value="SANT"/>
    <property type="match status" value="1"/>
</dbReference>
<evidence type="ECO:0000256" key="12">
    <source>
        <dbReference type="ARBA" id="ARBA00023242"/>
    </source>
</evidence>
<dbReference type="SMART" id="SM00487">
    <property type="entry name" value="DEXDc"/>
    <property type="match status" value="1"/>
</dbReference>
<feature type="region of interest" description="Disordered" evidence="14">
    <location>
        <begin position="1123"/>
        <end position="1145"/>
    </location>
</feature>
<evidence type="ECO:0000256" key="6">
    <source>
        <dbReference type="ARBA" id="ARBA00022806"/>
    </source>
</evidence>
<gene>
    <name evidence="19" type="ORF">BIW11_02020</name>
</gene>
<dbReference type="FunCoup" id="A0A1V9X4S9">
    <property type="interactions" value="1475"/>
</dbReference>
<evidence type="ECO:0000256" key="13">
    <source>
        <dbReference type="SAM" id="Coils"/>
    </source>
</evidence>
<dbReference type="PANTHER" id="PTHR45685">
    <property type="entry name" value="HELICASE SRCAP-RELATED"/>
    <property type="match status" value="1"/>
</dbReference>
<feature type="compositionally biased region" description="Polar residues" evidence="14">
    <location>
        <begin position="2278"/>
        <end position="2290"/>
    </location>
</feature>
<feature type="region of interest" description="Disordered" evidence="14">
    <location>
        <begin position="2278"/>
        <end position="2302"/>
    </location>
</feature>
<feature type="compositionally biased region" description="Basic and acidic residues" evidence="14">
    <location>
        <begin position="392"/>
        <end position="415"/>
    </location>
</feature>
<feature type="compositionally biased region" description="Low complexity" evidence="14">
    <location>
        <begin position="1737"/>
        <end position="1750"/>
    </location>
</feature>
<keyword evidence="3" id="KW-0597">Phosphoprotein</keyword>
<dbReference type="CDD" id="cd18793">
    <property type="entry name" value="SF2_C_SNF"/>
    <property type="match status" value="1"/>
</dbReference>
<comment type="subcellular location">
    <subcellularLocation>
        <location evidence="1">Nucleus</location>
    </subcellularLocation>
</comment>
<evidence type="ECO:0000256" key="2">
    <source>
        <dbReference type="ARBA" id="ARBA00009220"/>
    </source>
</evidence>
<dbReference type="InterPro" id="IPR027417">
    <property type="entry name" value="P-loop_NTPase"/>
</dbReference>
<dbReference type="InterPro" id="IPR001650">
    <property type="entry name" value="Helicase_C-like"/>
</dbReference>
<evidence type="ECO:0000256" key="1">
    <source>
        <dbReference type="ARBA" id="ARBA00004123"/>
    </source>
</evidence>
<evidence type="ECO:0000259" key="15">
    <source>
        <dbReference type="PROSITE" id="PS50090"/>
    </source>
</evidence>
<protein>
    <submittedName>
        <fullName evidence="19">Helicase domino-like</fullName>
    </submittedName>
</protein>
<dbReference type="GO" id="GO:0005524">
    <property type="term" value="F:ATP binding"/>
    <property type="evidence" value="ECO:0007669"/>
    <property type="project" value="UniProtKB-KW"/>
</dbReference>
<dbReference type="STRING" id="418985.A0A1V9X4S9"/>
<evidence type="ECO:0000256" key="8">
    <source>
        <dbReference type="ARBA" id="ARBA00022853"/>
    </source>
</evidence>
<name>A0A1V9X4S9_9ACAR</name>
<comment type="similarity">
    <text evidence="2">Belongs to the SNF2/RAD54 helicase family. SWR1 subfamily.</text>
</comment>
<feature type="compositionally biased region" description="Gly residues" evidence="14">
    <location>
        <begin position="1848"/>
        <end position="1864"/>
    </location>
</feature>
<dbReference type="SMART" id="SM00490">
    <property type="entry name" value="HELICc"/>
    <property type="match status" value="1"/>
</dbReference>
<dbReference type="GO" id="GO:0016887">
    <property type="term" value="F:ATP hydrolysis activity"/>
    <property type="evidence" value="ECO:0007669"/>
    <property type="project" value="TreeGrafter"/>
</dbReference>
<feature type="domain" description="Myb-like" evidence="15">
    <location>
        <begin position="2127"/>
        <end position="2197"/>
    </location>
</feature>
<dbReference type="GO" id="GO:0000812">
    <property type="term" value="C:Swr1 complex"/>
    <property type="evidence" value="ECO:0007669"/>
    <property type="project" value="TreeGrafter"/>
</dbReference>
<feature type="compositionally biased region" description="Basic and acidic residues" evidence="14">
    <location>
        <begin position="428"/>
        <end position="437"/>
    </location>
</feature>
<feature type="region of interest" description="Disordered" evidence="14">
    <location>
        <begin position="354"/>
        <end position="518"/>
    </location>
</feature>
<dbReference type="InterPro" id="IPR038718">
    <property type="entry name" value="SNF2-like_sf"/>
</dbReference>
<reference evidence="19 20" key="1">
    <citation type="journal article" date="2017" name="Gigascience">
        <title>Draft genome of the honey bee ectoparasitic mite, Tropilaelaps mercedesae, is shaped by the parasitic life history.</title>
        <authorList>
            <person name="Dong X."/>
            <person name="Armstrong S.D."/>
            <person name="Xia D."/>
            <person name="Makepeace B.L."/>
            <person name="Darby A.C."/>
            <person name="Kadowaki T."/>
        </authorList>
    </citation>
    <scope>NUCLEOTIDE SEQUENCE [LARGE SCALE GENOMIC DNA]</scope>
    <source>
        <strain evidence="19">Wuxi-XJTLU</strain>
    </source>
</reference>
<keyword evidence="6 19" id="KW-0347">Helicase</keyword>
<dbReference type="Pfam" id="PF00176">
    <property type="entry name" value="SNF2-rel_dom"/>
    <property type="match status" value="1"/>
</dbReference>
<dbReference type="SMART" id="SM00573">
    <property type="entry name" value="HSA"/>
    <property type="match status" value="1"/>
</dbReference>
<feature type="domain" description="Helicase C-terminal" evidence="17">
    <location>
        <begin position="1409"/>
        <end position="1559"/>
    </location>
</feature>
<feature type="compositionally biased region" description="Low complexity" evidence="14">
    <location>
        <begin position="81"/>
        <end position="93"/>
    </location>
</feature>
<keyword evidence="7" id="KW-0067">ATP-binding</keyword>
<dbReference type="Gene3D" id="3.40.50.300">
    <property type="entry name" value="P-loop containing nucleotide triphosphate hydrolases"/>
    <property type="match status" value="1"/>
</dbReference>
<dbReference type="Gene3D" id="1.10.10.60">
    <property type="entry name" value="Homeodomain-like"/>
    <property type="match status" value="1"/>
</dbReference>
<dbReference type="PROSITE" id="PS51194">
    <property type="entry name" value="HELICASE_CTER"/>
    <property type="match status" value="1"/>
</dbReference>
<dbReference type="Pfam" id="PF00271">
    <property type="entry name" value="Helicase_C"/>
    <property type="match status" value="1"/>
</dbReference>
<evidence type="ECO:0000256" key="14">
    <source>
        <dbReference type="SAM" id="MobiDB-lite"/>
    </source>
</evidence>
<feature type="compositionally biased region" description="Basic and acidic residues" evidence="14">
    <location>
        <begin position="156"/>
        <end position="169"/>
    </location>
</feature>
<dbReference type="FunFam" id="3.40.50.10810:FF:000005">
    <property type="entry name" value="Photoperiod-independent early flowering 1"/>
    <property type="match status" value="1"/>
</dbReference>
<feature type="compositionally biased region" description="Acidic residues" evidence="14">
    <location>
        <begin position="1822"/>
        <end position="1842"/>
    </location>
</feature>
<evidence type="ECO:0000259" key="17">
    <source>
        <dbReference type="PROSITE" id="PS51194"/>
    </source>
</evidence>
<dbReference type="Gene3D" id="1.20.120.850">
    <property type="entry name" value="SWI2/SNF2 ATPases, N-terminal domain"/>
    <property type="match status" value="1"/>
</dbReference>
<dbReference type="GO" id="GO:0004386">
    <property type="term" value="F:helicase activity"/>
    <property type="evidence" value="ECO:0007669"/>
    <property type="project" value="UniProtKB-KW"/>
</dbReference>
<dbReference type="Pfam" id="PF07529">
    <property type="entry name" value="HSA"/>
    <property type="match status" value="1"/>
</dbReference>
<keyword evidence="5" id="KW-0378">Hydrolase</keyword>
<feature type="region of interest" description="Disordered" evidence="14">
    <location>
        <begin position="2067"/>
        <end position="2131"/>
    </location>
</feature>
<dbReference type="GO" id="GO:0042393">
    <property type="term" value="F:histone binding"/>
    <property type="evidence" value="ECO:0007669"/>
    <property type="project" value="TreeGrafter"/>
</dbReference>
<comment type="caution">
    <text evidence="19">The sequence shown here is derived from an EMBL/GenBank/DDBJ whole genome shotgun (WGS) entry which is preliminary data.</text>
</comment>
<evidence type="ECO:0000256" key="10">
    <source>
        <dbReference type="ARBA" id="ARBA00023125"/>
    </source>
</evidence>
<dbReference type="InterPro" id="IPR014001">
    <property type="entry name" value="Helicase_ATP-bd"/>
</dbReference>
<evidence type="ECO:0000313" key="19">
    <source>
        <dbReference type="EMBL" id="OQR68381.1"/>
    </source>
</evidence>
<dbReference type="PANTHER" id="PTHR45685:SF1">
    <property type="entry name" value="HELICASE SRCAP"/>
    <property type="match status" value="1"/>
</dbReference>
<evidence type="ECO:0000256" key="7">
    <source>
        <dbReference type="ARBA" id="ARBA00022840"/>
    </source>
</evidence>
<dbReference type="Proteomes" id="UP000192247">
    <property type="component" value="Unassembled WGS sequence"/>
</dbReference>
<dbReference type="EMBL" id="MNPL01024979">
    <property type="protein sequence ID" value="OQR68381.1"/>
    <property type="molecule type" value="Genomic_DNA"/>
</dbReference>